<organism evidence="11 12">
    <name type="scientific">Caenimonas terrae</name>
    <dbReference type="NCBI Taxonomy" id="696074"/>
    <lineage>
        <taxon>Bacteria</taxon>
        <taxon>Pseudomonadati</taxon>
        <taxon>Pseudomonadota</taxon>
        <taxon>Betaproteobacteria</taxon>
        <taxon>Burkholderiales</taxon>
        <taxon>Comamonadaceae</taxon>
        <taxon>Caenimonas</taxon>
    </lineage>
</organism>
<evidence type="ECO:0000256" key="8">
    <source>
        <dbReference type="SAM" id="MobiDB-lite"/>
    </source>
</evidence>
<feature type="transmembrane region" description="Helical" evidence="9">
    <location>
        <begin position="143"/>
        <end position="166"/>
    </location>
</feature>
<evidence type="ECO:0000256" key="2">
    <source>
        <dbReference type="ARBA" id="ARBA00022475"/>
    </source>
</evidence>
<dbReference type="InterPro" id="IPR004681">
    <property type="entry name" value="TRAP_DctM"/>
</dbReference>
<dbReference type="RefSeq" id="WP_376847942.1">
    <property type="nucleotide sequence ID" value="NZ_JBHSMF010000002.1"/>
</dbReference>
<dbReference type="Pfam" id="PF06808">
    <property type="entry name" value="DctM"/>
    <property type="match status" value="1"/>
</dbReference>
<comment type="subcellular location">
    <subcellularLocation>
        <location evidence="1 7">Cell inner membrane</location>
        <topology evidence="1 7">Multi-pass membrane protein</topology>
    </subcellularLocation>
</comment>
<dbReference type="PANTHER" id="PTHR33362:SF7">
    <property type="entry name" value="SLL1103 PROTEIN"/>
    <property type="match status" value="1"/>
</dbReference>
<feature type="transmembrane region" description="Helical" evidence="9">
    <location>
        <begin position="357"/>
        <end position="374"/>
    </location>
</feature>
<sequence>MSTGGLWMLLTLGVLVVATGLPVWALLTGVASAFAVAGVATAAFDAAILQALAPRVVNLLEHDLLQAMPLYVLIGVLLQRLPLADALYSSAARLFGRTGAGPSLAALAVGALVAPMNGSVASSSSLLSRLVAPRLRGLAPARAVVLVSAAATIGVVVPPSLVLILLGDAMLRAHTEASNTPGFSLGGQSVVSTQDVLHAALVPAAGVLLLWAVLSWRQGRQPGASAATVPVAAGRVGLAAVAVLAILGLLAGVFTGRLFAVEAAAAGGCALVVATLASRCLDRPQWRSVLLETLALSGALFALLVGATTFSLVFRLFGTDRWLADQVLQSPLPPHVTSVLVLLLVALCAWVLDAFEMIFVIIPIVAPLLIVQLHDAQQVAVLLLLVLQLSFLMPPMGYAILMTQARSGLPQVALRPLLAALAPFLGAIVLVAATVFAAPAVVHWLDPQAPAAGAPGTPGAAPSEEEIVRRMKEMATEPPAQDGPQEK</sequence>
<evidence type="ECO:0000256" key="7">
    <source>
        <dbReference type="RuleBase" id="RU369079"/>
    </source>
</evidence>
<feature type="transmembrane region" description="Helical" evidence="9">
    <location>
        <begin position="226"/>
        <end position="252"/>
    </location>
</feature>
<keyword evidence="6 9" id="KW-0472">Membrane</keyword>
<feature type="compositionally biased region" description="Low complexity" evidence="8">
    <location>
        <begin position="450"/>
        <end position="462"/>
    </location>
</feature>
<keyword evidence="3 7" id="KW-0997">Cell inner membrane</keyword>
<name>A0ABW0N5F6_9BURK</name>
<dbReference type="Proteomes" id="UP001596037">
    <property type="component" value="Unassembled WGS sequence"/>
</dbReference>
<proteinExistence type="predicted"/>
<feature type="transmembrane region" description="Helical" evidence="9">
    <location>
        <begin position="334"/>
        <end position="352"/>
    </location>
</feature>
<protein>
    <submittedName>
        <fullName evidence="11">TRAP transporter large permease subunit</fullName>
    </submittedName>
</protein>
<feature type="transmembrane region" description="Helical" evidence="9">
    <location>
        <begin position="413"/>
        <end position="438"/>
    </location>
</feature>
<evidence type="ECO:0000256" key="9">
    <source>
        <dbReference type="SAM" id="Phobius"/>
    </source>
</evidence>
<feature type="compositionally biased region" description="Basic and acidic residues" evidence="8">
    <location>
        <begin position="466"/>
        <end position="475"/>
    </location>
</feature>
<feature type="transmembrane region" description="Helical" evidence="9">
    <location>
        <begin position="289"/>
        <end position="314"/>
    </location>
</feature>
<evidence type="ECO:0000256" key="5">
    <source>
        <dbReference type="ARBA" id="ARBA00022989"/>
    </source>
</evidence>
<dbReference type="EMBL" id="JBHSMF010000002">
    <property type="protein sequence ID" value="MFC5495905.1"/>
    <property type="molecule type" value="Genomic_DNA"/>
</dbReference>
<evidence type="ECO:0000256" key="1">
    <source>
        <dbReference type="ARBA" id="ARBA00004429"/>
    </source>
</evidence>
<feature type="transmembrane region" description="Helical" evidence="9">
    <location>
        <begin position="33"/>
        <end position="52"/>
    </location>
</feature>
<feature type="region of interest" description="Disordered" evidence="8">
    <location>
        <begin position="450"/>
        <end position="487"/>
    </location>
</feature>
<feature type="transmembrane region" description="Helical" evidence="9">
    <location>
        <begin position="196"/>
        <end position="214"/>
    </location>
</feature>
<feature type="transmembrane region" description="Helical" evidence="9">
    <location>
        <begin position="380"/>
        <end position="401"/>
    </location>
</feature>
<evidence type="ECO:0000313" key="11">
    <source>
        <dbReference type="EMBL" id="MFC5495905.1"/>
    </source>
</evidence>
<comment type="function">
    <text evidence="7">Part of the tripartite ATP-independent periplasmic (TRAP) transport system.</text>
</comment>
<keyword evidence="5 9" id="KW-1133">Transmembrane helix</keyword>
<accession>A0ABW0N5F6</accession>
<feature type="domain" description="TRAP C4-dicarboxylate transport system permease DctM subunit" evidence="10">
    <location>
        <begin position="15"/>
        <end position="439"/>
    </location>
</feature>
<dbReference type="InterPro" id="IPR010656">
    <property type="entry name" value="DctM"/>
</dbReference>
<gene>
    <name evidence="11" type="ORF">ACFPOE_00020</name>
</gene>
<reference evidence="12" key="1">
    <citation type="journal article" date="2019" name="Int. J. Syst. Evol. Microbiol.">
        <title>The Global Catalogue of Microorganisms (GCM) 10K type strain sequencing project: providing services to taxonomists for standard genome sequencing and annotation.</title>
        <authorList>
            <consortium name="The Broad Institute Genomics Platform"/>
            <consortium name="The Broad Institute Genome Sequencing Center for Infectious Disease"/>
            <person name="Wu L."/>
            <person name="Ma J."/>
        </authorList>
    </citation>
    <scope>NUCLEOTIDE SEQUENCE [LARGE SCALE GENOMIC DNA]</scope>
    <source>
        <strain evidence="12">CCUG 57401</strain>
    </source>
</reference>
<evidence type="ECO:0000259" key="10">
    <source>
        <dbReference type="Pfam" id="PF06808"/>
    </source>
</evidence>
<evidence type="ECO:0000256" key="6">
    <source>
        <dbReference type="ARBA" id="ARBA00023136"/>
    </source>
</evidence>
<dbReference type="PANTHER" id="PTHR33362">
    <property type="entry name" value="SIALIC ACID TRAP TRANSPORTER PERMEASE PROTEIN SIAT-RELATED"/>
    <property type="match status" value="1"/>
</dbReference>
<keyword evidence="4 9" id="KW-0812">Transmembrane</keyword>
<evidence type="ECO:0000256" key="3">
    <source>
        <dbReference type="ARBA" id="ARBA00022519"/>
    </source>
</evidence>
<feature type="transmembrane region" description="Helical" evidence="9">
    <location>
        <begin position="258"/>
        <end position="277"/>
    </location>
</feature>
<keyword evidence="7" id="KW-0813">Transport</keyword>
<feature type="transmembrane region" description="Helical" evidence="9">
    <location>
        <begin position="7"/>
        <end position="27"/>
    </location>
</feature>
<comment type="caution">
    <text evidence="11">The sequence shown here is derived from an EMBL/GenBank/DDBJ whole genome shotgun (WGS) entry which is preliminary data.</text>
</comment>
<feature type="transmembrane region" description="Helical" evidence="9">
    <location>
        <begin position="64"/>
        <end position="83"/>
    </location>
</feature>
<keyword evidence="2" id="KW-1003">Cell membrane</keyword>
<evidence type="ECO:0000256" key="4">
    <source>
        <dbReference type="ARBA" id="ARBA00022692"/>
    </source>
</evidence>
<evidence type="ECO:0000313" key="12">
    <source>
        <dbReference type="Proteomes" id="UP001596037"/>
    </source>
</evidence>
<keyword evidence="12" id="KW-1185">Reference proteome</keyword>